<evidence type="ECO:0000256" key="5">
    <source>
        <dbReference type="HAMAP-Rule" id="MF_01334"/>
    </source>
</evidence>
<dbReference type="EMBL" id="JRHC01000005">
    <property type="protein sequence ID" value="KJF42767.1"/>
    <property type="molecule type" value="Genomic_DNA"/>
</dbReference>
<evidence type="ECO:0000256" key="2">
    <source>
        <dbReference type="ARBA" id="ARBA00022884"/>
    </source>
</evidence>
<dbReference type="AlphaFoldDB" id="A0A0D8J7B8"/>
<dbReference type="Proteomes" id="UP000032544">
    <property type="component" value="Unassembled WGS sequence"/>
</dbReference>
<dbReference type="NCBIfam" id="TIGR00731">
    <property type="entry name" value="bL25_bact_ctc"/>
    <property type="match status" value="1"/>
</dbReference>
<keyword evidence="1 5" id="KW-0699">rRNA-binding</keyword>
<feature type="region of interest" description="Disordered" evidence="6">
    <location>
        <begin position="186"/>
        <end position="211"/>
    </location>
</feature>
<evidence type="ECO:0000256" key="1">
    <source>
        <dbReference type="ARBA" id="ARBA00022730"/>
    </source>
</evidence>
<evidence type="ECO:0000259" key="8">
    <source>
        <dbReference type="Pfam" id="PF14693"/>
    </source>
</evidence>
<dbReference type="Gene3D" id="2.170.120.20">
    <property type="entry name" value="Ribosomal protein L25, beta domain"/>
    <property type="match status" value="1"/>
</dbReference>
<keyword evidence="10" id="KW-1185">Reference proteome</keyword>
<dbReference type="GO" id="GO:0006412">
    <property type="term" value="P:translation"/>
    <property type="evidence" value="ECO:0007669"/>
    <property type="project" value="UniProtKB-UniRule"/>
</dbReference>
<evidence type="ECO:0000313" key="9">
    <source>
        <dbReference type="EMBL" id="KJF42767.1"/>
    </source>
</evidence>
<dbReference type="InterPro" id="IPR020056">
    <property type="entry name" value="Rbsml_bL25/Gln-tRNA_synth_N"/>
</dbReference>
<dbReference type="PANTHER" id="PTHR33284">
    <property type="entry name" value="RIBOSOMAL PROTEIN L25/GLN-TRNA SYNTHETASE, ANTI-CODON-BINDING DOMAIN-CONTAINING PROTEIN"/>
    <property type="match status" value="1"/>
</dbReference>
<dbReference type="Pfam" id="PF14693">
    <property type="entry name" value="Ribosomal_TL5_C"/>
    <property type="match status" value="1"/>
</dbReference>
<dbReference type="OrthoDB" id="9786489at2"/>
<dbReference type="RefSeq" id="WP_045032720.1">
    <property type="nucleotide sequence ID" value="NZ_JRHC01000005.1"/>
</dbReference>
<feature type="compositionally biased region" description="Low complexity" evidence="6">
    <location>
        <begin position="200"/>
        <end position="211"/>
    </location>
</feature>
<organism evidence="9 10">
    <name type="scientific">Draconibacterium sediminis</name>
    <dbReference type="NCBI Taxonomy" id="1544798"/>
    <lineage>
        <taxon>Bacteria</taxon>
        <taxon>Pseudomonadati</taxon>
        <taxon>Bacteroidota</taxon>
        <taxon>Bacteroidia</taxon>
        <taxon>Marinilabiliales</taxon>
        <taxon>Prolixibacteraceae</taxon>
        <taxon>Draconibacterium</taxon>
    </lineage>
</organism>
<protein>
    <recommendedName>
        <fullName evidence="5">Large ribosomal subunit protein bL25</fullName>
    </recommendedName>
    <alternativeName>
        <fullName evidence="5">General stress protein CTC</fullName>
    </alternativeName>
</protein>
<proteinExistence type="inferred from homology"/>
<dbReference type="HAMAP" id="MF_01334">
    <property type="entry name" value="Ribosomal_bL25_CTC"/>
    <property type="match status" value="1"/>
</dbReference>
<feature type="domain" description="Large ribosomal subunit protein bL25 beta" evidence="8">
    <location>
        <begin position="99"/>
        <end position="177"/>
    </location>
</feature>
<feature type="compositionally biased region" description="Acidic residues" evidence="6">
    <location>
        <begin position="190"/>
        <end position="199"/>
    </location>
</feature>
<name>A0A0D8J7B8_9BACT</name>
<comment type="subunit">
    <text evidence="5">Part of the 50S ribosomal subunit; part of the 5S rRNA/L5/L18/L25 subcomplex. Contacts the 5S rRNA. Binds to the 5S rRNA independently of L5 and L18.</text>
</comment>
<dbReference type="GO" id="GO:0003735">
    <property type="term" value="F:structural constituent of ribosome"/>
    <property type="evidence" value="ECO:0007669"/>
    <property type="project" value="InterPro"/>
</dbReference>
<comment type="caution">
    <text evidence="9">The sequence shown here is derived from an EMBL/GenBank/DDBJ whole genome shotgun (WGS) entry which is preliminary data.</text>
</comment>
<dbReference type="Pfam" id="PF01386">
    <property type="entry name" value="Ribosomal_L25p"/>
    <property type="match status" value="1"/>
</dbReference>
<evidence type="ECO:0000259" key="7">
    <source>
        <dbReference type="Pfam" id="PF01386"/>
    </source>
</evidence>
<dbReference type="InterPro" id="IPR011035">
    <property type="entry name" value="Ribosomal_bL25/Gln-tRNA_synth"/>
</dbReference>
<dbReference type="PANTHER" id="PTHR33284:SF1">
    <property type="entry name" value="RIBOSOMAL PROTEIN L25_GLN-TRNA SYNTHETASE, ANTI-CODON-BINDING DOMAIN-CONTAINING PROTEIN"/>
    <property type="match status" value="1"/>
</dbReference>
<dbReference type="STRING" id="1544798.LH29_19800"/>
<keyword evidence="2 5" id="KW-0694">RNA-binding</keyword>
<dbReference type="InterPro" id="IPR037121">
    <property type="entry name" value="Ribosomal_bL25_C"/>
</dbReference>
<reference evidence="9 10" key="1">
    <citation type="submission" date="2014-09" db="EMBL/GenBank/DDBJ databases">
        <title>Draft Genome Sequence of Draconibacterium sp. JN14CK-3.</title>
        <authorList>
            <person name="Dong C."/>
            <person name="Lai Q."/>
            <person name="Shao Z."/>
        </authorList>
    </citation>
    <scope>NUCLEOTIDE SEQUENCE [LARGE SCALE GENOMIC DNA]</scope>
    <source>
        <strain evidence="9 10">JN14CK-3</strain>
    </source>
</reference>
<evidence type="ECO:0000313" key="10">
    <source>
        <dbReference type="Proteomes" id="UP000032544"/>
    </source>
</evidence>
<evidence type="ECO:0000256" key="3">
    <source>
        <dbReference type="ARBA" id="ARBA00022980"/>
    </source>
</evidence>
<keyword evidence="4 5" id="KW-0687">Ribonucleoprotein</keyword>
<sequence>MKSVVIKGELRSSLGKKDAKKLRVEEKAPAVLYGGEQPIHFAVSFAELRQLVYTPSVYLIDLDIDGTVYKAIMQDIQWHPVEELVLHVDFLEIKDDKPVKINIPVKIEGFAKGLRKGGKLNSTLRRLSVRALAANLPDTINIDVTKLDIGQSIKVADLNIPGIELLDPKSNVIVGVGITRAARSAAGAMVDDDEEEEAAAEGAETSEASEE</sequence>
<dbReference type="GO" id="GO:0008097">
    <property type="term" value="F:5S rRNA binding"/>
    <property type="evidence" value="ECO:0007669"/>
    <property type="project" value="InterPro"/>
</dbReference>
<dbReference type="InterPro" id="IPR029751">
    <property type="entry name" value="Ribosomal_L25_dom"/>
</dbReference>
<dbReference type="InterPro" id="IPR020930">
    <property type="entry name" value="Ribosomal_uL5_bac-type"/>
</dbReference>
<evidence type="ECO:0000256" key="4">
    <source>
        <dbReference type="ARBA" id="ARBA00023274"/>
    </source>
</evidence>
<keyword evidence="3 5" id="KW-0689">Ribosomal protein</keyword>
<accession>A0A0D8J7B8</accession>
<dbReference type="GO" id="GO:0022625">
    <property type="term" value="C:cytosolic large ribosomal subunit"/>
    <property type="evidence" value="ECO:0007669"/>
    <property type="project" value="TreeGrafter"/>
</dbReference>
<dbReference type="Gene3D" id="2.40.240.10">
    <property type="entry name" value="Ribosomal Protein L25, Chain P"/>
    <property type="match status" value="1"/>
</dbReference>
<feature type="domain" description="Large ribosomal subunit protein bL25 L25" evidence="7">
    <location>
        <begin position="6"/>
        <end position="90"/>
    </location>
</feature>
<dbReference type="InterPro" id="IPR020057">
    <property type="entry name" value="Ribosomal_bL25_b-dom"/>
</dbReference>
<dbReference type="InterPro" id="IPR001021">
    <property type="entry name" value="Ribosomal_bL25_long"/>
</dbReference>
<dbReference type="SUPFAM" id="SSF50715">
    <property type="entry name" value="Ribosomal protein L25-like"/>
    <property type="match status" value="1"/>
</dbReference>
<comment type="similarity">
    <text evidence="5">Belongs to the bacterial ribosomal protein bL25 family. CTC subfamily.</text>
</comment>
<gene>
    <name evidence="5" type="primary">rplY</name>
    <name evidence="5" type="synonym">ctc</name>
    <name evidence="9" type="ORF">LH29_19800</name>
</gene>
<comment type="function">
    <text evidence="5">This is one of the proteins that binds to the 5S RNA in the ribosome where it forms part of the central protuberance.</text>
</comment>
<dbReference type="CDD" id="cd00495">
    <property type="entry name" value="Ribosomal_L25_TL5_CTC"/>
    <property type="match status" value="1"/>
</dbReference>
<dbReference type="NCBIfam" id="NF004132">
    <property type="entry name" value="PRK05618.2-2"/>
    <property type="match status" value="1"/>
</dbReference>
<evidence type="ECO:0000256" key="6">
    <source>
        <dbReference type="SAM" id="MobiDB-lite"/>
    </source>
</evidence>